<gene>
    <name evidence="4" type="ORF">SARC_02478</name>
</gene>
<proteinExistence type="predicted"/>
<dbReference type="Gene3D" id="3.20.20.10">
    <property type="entry name" value="Alanine racemase"/>
    <property type="match status" value="1"/>
</dbReference>
<dbReference type="InterPro" id="IPR029066">
    <property type="entry name" value="PLP-binding_barrel"/>
</dbReference>
<dbReference type="AlphaFoldDB" id="A0A0L0G8X4"/>
<evidence type="ECO:0000256" key="2">
    <source>
        <dbReference type="ARBA" id="ARBA00022898"/>
    </source>
</evidence>
<dbReference type="PANTHER" id="PTHR43727">
    <property type="entry name" value="DIAMINOPIMELATE DECARBOXYLASE"/>
    <property type="match status" value="1"/>
</dbReference>
<dbReference type="Proteomes" id="UP000054560">
    <property type="component" value="Unassembled WGS sequence"/>
</dbReference>
<feature type="domain" description="Orn/DAP/Arg decarboxylase 2 N-terminal" evidence="3">
    <location>
        <begin position="2"/>
        <end position="231"/>
    </location>
</feature>
<dbReference type="InterPro" id="IPR000183">
    <property type="entry name" value="Orn/DAP/Arg_de-COase"/>
</dbReference>
<dbReference type="GO" id="GO:0008836">
    <property type="term" value="F:diaminopimelate decarboxylase activity"/>
    <property type="evidence" value="ECO:0007669"/>
    <property type="project" value="TreeGrafter"/>
</dbReference>
<dbReference type="RefSeq" id="XP_014159233.1">
    <property type="nucleotide sequence ID" value="XM_014303758.1"/>
</dbReference>
<dbReference type="EMBL" id="KQ241708">
    <property type="protein sequence ID" value="KNC85331.1"/>
    <property type="molecule type" value="Genomic_DNA"/>
</dbReference>
<dbReference type="Gene3D" id="2.40.37.10">
    <property type="entry name" value="Lyase, Ornithine Decarboxylase, Chain A, domain 1"/>
    <property type="match status" value="1"/>
</dbReference>
<dbReference type="SUPFAM" id="SSF51419">
    <property type="entry name" value="PLP-binding barrel"/>
    <property type="match status" value="1"/>
</dbReference>
<evidence type="ECO:0000313" key="4">
    <source>
        <dbReference type="EMBL" id="KNC85331.1"/>
    </source>
</evidence>
<dbReference type="OrthoDB" id="5034579at2759"/>
<keyword evidence="5" id="KW-1185">Reference proteome</keyword>
<dbReference type="InterPro" id="IPR022644">
    <property type="entry name" value="De-COase2_N"/>
</dbReference>
<dbReference type="GO" id="GO:0009089">
    <property type="term" value="P:lysine biosynthetic process via diaminopimelate"/>
    <property type="evidence" value="ECO:0007669"/>
    <property type="project" value="TreeGrafter"/>
</dbReference>
<dbReference type="eggNOG" id="KOG0622">
    <property type="taxonomic scope" value="Eukaryota"/>
</dbReference>
<sequence length="383" mass="41674">MQIAYANGIGFETASLGELTQALKVAKPSHIVFDSPVKTRKEIRLAMASGVHLNVDNLTELERVSEAVQSPGGNKPRETDTNSGGALHTQYIGVRINPQVGAGSIATHSTSTSTSKFGVPLLDMRDDLIAAYRTHTWLNAIHVHVGSQGVAGHLAVAGIKAVVDFAIVINRQTNGQIKCVDIGGGLSVNFGSDAITPTFQDYADLLRQEIPQLFDDTFSRVLTEFGRSLTAKAGWFGSRIEYTKNSGGRHIAAQHCGADLCIRTIYHPEIWTLRVSVLDSEGFPVDESQPNRTSVCTDVAGPCCIAGDIIAHERQLPQLHAGDFVVVHDVGGYYMASYSRYNCRQAPPVIGYNYTTDCDVQIDFEVLQKGETVEQSLDMFNRY</sequence>
<evidence type="ECO:0000256" key="1">
    <source>
        <dbReference type="ARBA" id="ARBA00001933"/>
    </source>
</evidence>
<dbReference type="SUPFAM" id="SSF50621">
    <property type="entry name" value="Alanine racemase C-terminal domain-like"/>
    <property type="match status" value="1"/>
</dbReference>
<comment type="cofactor">
    <cofactor evidence="1">
        <name>pyridoxal 5'-phosphate</name>
        <dbReference type="ChEBI" id="CHEBI:597326"/>
    </cofactor>
</comment>
<reference evidence="4 5" key="1">
    <citation type="submission" date="2011-02" db="EMBL/GenBank/DDBJ databases">
        <title>The Genome Sequence of Sphaeroforma arctica JP610.</title>
        <authorList>
            <consortium name="The Broad Institute Genome Sequencing Platform"/>
            <person name="Russ C."/>
            <person name="Cuomo C."/>
            <person name="Young S.K."/>
            <person name="Zeng Q."/>
            <person name="Gargeya S."/>
            <person name="Alvarado L."/>
            <person name="Berlin A."/>
            <person name="Chapman S.B."/>
            <person name="Chen Z."/>
            <person name="Freedman E."/>
            <person name="Gellesch M."/>
            <person name="Goldberg J."/>
            <person name="Griggs A."/>
            <person name="Gujja S."/>
            <person name="Heilman E."/>
            <person name="Heiman D."/>
            <person name="Howarth C."/>
            <person name="Mehta T."/>
            <person name="Neiman D."/>
            <person name="Pearson M."/>
            <person name="Roberts A."/>
            <person name="Saif S."/>
            <person name="Shea T."/>
            <person name="Shenoy N."/>
            <person name="Sisk P."/>
            <person name="Stolte C."/>
            <person name="Sykes S."/>
            <person name="White J."/>
            <person name="Yandava C."/>
            <person name="Burger G."/>
            <person name="Gray M.W."/>
            <person name="Holland P.W.H."/>
            <person name="King N."/>
            <person name="Lang F.B.F."/>
            <person name="Roger A.J."/>
            <person name="Ruiz-Trillo I."/>
            <person name="Haas B."/>
            <person name="Nusbaum C."/>
            <person name="Birren B."/>
        </authorList>
    </citation>
    <scope>NUCLEOTIDE SEQUENCE [LARGE SCALE GENOMIC DNA]</scope>
    <source>
        <strain evidence="4 5">JP610</strain>
    </source>
</reference>
<keyword evidence="2" id="KW-0663">Pyridoxal phosphate</keyword>
<dbReference type="PANTHER" id="PTHR43727:SF3">
    <property type="entry name" value="GROUP IV DECARBOXYLASE"/>
    <property type="match status" value="1"/>
</dbReference>
<dbReference type="GeneID" id="25902982"/>
<name>A0A0L0G8X4_9EUKA</name>
<evidence type="ECO:0000313" key="5">
    <source>
        <dbReference type="Proteomes" id="UP000054560"/>
    </source>
</evidence>
<dbReference type="Pfam" id="PF02784">
    <property type="entry name" value="Orn_Arg_deC_N"/>
    <property type="match status" value="1"/>
</dbReference>
<protein>
    <recommendedName>
        <fullName evidence="3">Orn/DAP/Arg decarboxylase 2 N-terminal domain-containing protein</fullName>
    </recommendedName>
</protein>
<dbReference type="PRINTS" id="PR01179">
    <property type="entry name" value="ODADCRBXLASE"/>
</dbReference>
<organism evidence="4 5">
    <name type="scientific">Sphaeroforma arctica JP610</name>
    <dbReference type="NCBI Taxonomy" id="667725"/>
    <lineage>
        <taxon>Eukaryota</taxon>
        <taxon>Ichthyosporea</taxon>
        <taxon>Ichthyophonida</taxon>
        <taxon>Sphaeroforma</taxon>
    </lineage>
</organism>
<dbReference type="STRING" id="667725.A0A0L0G8X4"/>
<accession>A0A0L0G8X4</accession>
<dbReference type="InterPro" id="IPR009006">
    <property type="entry name" value="Ala_racemase/Decarboxylase_C"/>
</dbReference>
<evidence type="ECO:0000259" key="3">
    <source>
        <dbReference type="Pfam" id="PF02784"/>
    </source>
</evidence>